<protein>
    <submittedName>
        <fullName evidence="1">Uncharacterized protein</fullName>
    </submittedName>
</protein>
<keyword evidence="2" id="KW-1185">Reference proteome</keyword>
<gene>
    <name evidence="1" type="ORF">J2S64_004058</name>
</gene>
<name>A0ABU2BNY0_9MICC</name>
<evidence type="ECO:0000313" key="2">
    <source>
        <dbReference type="Proteomes" id="UP001183817"/>
    </source>
</evidence>
<dbReference type="RefSeq" id="WP_310293210.1">
    <property type="nucleotide sequence ID" value="NZ_BAAAWO010000001.1"/>
</dbReference>
<organism evidence="1 2">
    <name type="scientific">Paeniglutamicibacter sulfureus</name>
    <dbReference type="NCBI Taxonomy" id="43666"/>
    <lineage>
        <taxon>Bacteria</taxon>
        <taxon>Bacillati</taxon>
        <taxon>Actinomycetota</taxon>
        <taxon>Actinomycetes</taxon>
        <taxon>Micrococcales</taxon>
        <taxon>Micrococcaceae</taxon>
        <taxon>Paeniglutamicibacter</taxon>
    </lineage>
</organism>
<dbReference type="EMBL" id="JAVDYI010000001">
    <property type="protein sequence ID" value="MDR7360367.1"/>
    <property type="molecule type" value="Genomic_DNA"/>
</dbReference>
<sequence>MDSDPDFIAAQGAIEFLTSVPHPTTDPVQVTLLKTPVLDSILMGKHNGPRLPSSWAGFPSNKTLKANLIAAVPVYQTKVHGP</sequence>
<proteinExistence type="predicted"/>
<accession>A0ABU2BNY0</accession>
<dbReference type="Proteomes" id="UP001183817">
    <property type="component" value="Unassembled WGS sequence"/>
</dbReference>
<evidence type="ECO:0000313" key="1">
    <source>
        <dbReference type="EMBL" id="MDR7360367.1"/>
    </source>
</evidence>
<reference evidence="1 2" key="1">
    <citation type="submission" date="2023-07" db="EMBL/GenBank/DDBJ databases">
        <title>Sequencing the genomes of 1000 actinobacteria strains.</title>
        <authorList>
            <person name="Klenk H.-P."/>
        </authorList>
    </citation>
    <scope>NUCLEOTIDE SEQUENCE [LARGE SCALE GENOMIC DNA]</scope>
    <source>
        <strain evidence="1 2">DSM 20167</strain>
    </source>
</reference>
<comment type="caution">
    <text evidence="1">The sequence shown here is derived from an EMBL/GenBank/DDBJ whole genome shotgun (WGS) entry which is preliminary data.</text>
</comment>